<proteinExistence type="predicted"/>
<accession>A0ABV6KYG0</accession>
<keyword evidence="2" id="KW-1185">Reference proteome</keyword>
<evidence type="ECO:0000313" key="1">
    <source>
        <dbReference type="EMBL" id="MFC0478376.1"/>
    </source>
</evidence>
<protein>
    <submittedName>
        <fullName evidence="1">DNA alkylation repair protein</fullName>
    </submittedName>
</protein>
<organism evidence="1 2">
    <name type="scientific">Robertmurraya beringensis</name>
    <dbReference type="NCBI Taxonomy" id="641660"/>
    <lineage>
        <taxon>Bacteria</taxon>
        <taxon>Bacillati</taxon>
        <taxon>Bacillota</taxon>
        <taxon>Bacilli</taxon>
        <taxon>Bacillales</taxon>
        <taxon>Bacillaceae</taxon>
        <taxon>Robertmurraya</taxon>
    </lineage>
</organism>
<reference evidence="1 2" key="1">
    <citation type="submission" date="2024-09" db="EMBL/GenBank/DDBJ databases">
        <authorList>
            <person name="Sun Q."/>
            <person name="Mori K."/>
        </authorList>
    </citation>
    <scope>NUCLEOTIDE SEQUENCE [LARGE SCALE GENOMIC DNA]</scope>
    <source>
        <strain evidence="1 2">CGMCC 1.9126</strain>
    </source>
</reference>
<dbReference type="InterPro" id="IPR016024">
    <property type="entry name" value="ARM-type_fold"/>
</dbReference>
<dbReference type="EMBL" id="JBHLUU010000128">
    <property type="protein sequence ID" value="MFC0478376.1"/>
    <property type="molecule type" value="Genomic_DNA"/>
</dbReference>
<dbReference type="Proteomes" id="UP001589738">
    <property type="component" value="Unassembled WGS sequence"/>
</dbReference>
<sequence length="361" mass="42088">MAELIKDRYSPSFFNQFIKILKSAYPDFDENQFLTFIYNDEWEQREFKQRIRHITLALRESLPQPYDSSIEILLTIAPQCKGVEYLFFPDFVEVYGLDHWQTSMFALEQFTKYSSSEFAVRPFILKDQSKMMIQMQHWALDEDEHIRRLASEGCRPRLPWAPVLTALKEDPTPILPILETLKEDPSLYVRKSVANNLNDISKDHPNLLKQIVREWRGKHPHTDWILKHASRSLLKKGDVETLQLFGYTSAANIGVQNFTLSCDQLSLGETLTFSFDVINESIESQNLRIEYGIDFMKANGKQARKIFHLSQKTYPSGTTHLTREHVFKNLSTRKHYEGLHGLAILINGEEKAKSEFILRVK</sequence>
<gene>
    <name evidence="1" type="ORF">ACFFHF_24620</name>
</gene>
<comment type="caution">
    <text evidence="1">The sequence shown here is derived from an EMBL/GenBank/DDBJ whole genome shotgun (WGS) entry which is preliminary data.</text>
</comment>
<dbReference type="Pfam" id="PF08713">
    <property type="entry name" value="DNA_alkylation"/>
    <property type="match status" value="1"/>
</dbReference>
<evidence type="ECO:0000313" key="2">
    <source>
        <dbReference type="Proteomes" id="UP001589738"/>
    </source>
</evidence>
<dbReference type="RefSeq" id="WP_377059278.1">
    <property type="nucleotide sequence ID" value="NZ_JBHLUU010000128.1"/>
</dbReference>
<dbReference type="SUPFAM" id="SSF48371">
    <property type="entry name" value="ARM repeat"/>
    <property type="match status" value="1"/>
</dbReference>
<dbReference type="InterPro" id="IPR014825">
    <property type="entry name" value="DNA_alkylation"/>
</dbReference>
<name>A0ABV6KYG0_9BACI</name>
<dbReference type="Gene3D" id="1.25.40.290">
    <property type="entry name" value="ARM repeat domains"/>
    <property type="match status" value="1"/>
</dbReference>